<feature type="transmembrane region" description="Helical" evidence="1">
    <location>
        <begin position="7"/>
        <end position="31"/>
    </location>
</feature>
<keyword evidence="1" id="KW-0812">Transmembrane</keyword>
<dbReference type="AlphaFoldDB" id="A0A1I8Q0I8"/>
<gene>
    <name evidence="2" type="primary">106088040</name>
</gene>
<keyword evidence="1" id="KW-0472">Membrane</keyword>
<proteinExistence type="predicted"/>
<dbReference type="InterPro" id="IPR031720">
    <property type="entry name" value="DUF4728"/>
</dbReference>
<feature type="transmembrane region" description="Helical" evidence="1">
    <location>
        <begin position="94"/>
        <end position="113"/>
    </location>
</feature>
<dbReference type="VEuPathDB" id="VectorBase:SCAU012728"/>
<dbReference type="KEGG" id="scac:106088040"/>
<evidence type="ECO:0000313" key="3">
    <source>
        <dbReference type="Proteomes" id="UP000095300"/>
    </source>
</evidence>
<protein>
    <submittedName>
        <fullName evidence="2">Uncharacterized protein</fullName>
    </submittedName>
</protein>
<organism evidence="2 3">
    <name type="scientific">Stomoxys calcitrans</name>
    <name type="common">Stable fly</name>
    <name type="synonym">Conops calcitrans</name>
    <dbReference type="NCBI Taxonomy" id="35570"/>
    <lineage>
        <taxon>Eukaryota</taxon>
        <taxon>Metazoa</taxon>
        <taxon>Ecdysozoa</taxon>
        <taxon>Arthropoda</taxon>
        <taxon>Hexapoda</taxon>
        <taxon>Insecta</taxon>
        <taxon>Pterygota</taxon>
        <taxon>Neoptera</taxon>
        <taxon>Endopterygota</taxon>
        <taxon>Diptera</taxon>
        <taxon>Brachycera</taxon>
        <taxon>Muscomorpha</taxon>
        <taxon>Muscoidea</taxon>
        <taxon>Muscidae</taxon>
        <taxon>Stomoxys</taxon>
    </lineage>
</organism>
<evidence type="ECO:0000256" key="1">
    <source>
        <dbReference type="SAM" id="Phobius"/>
    </source>
</evidence>
<name>A0A1I8Q0I8_STOCA</name>
<feature type="transmembrane region" description="Helical" evidence="1">
    <location>
        <begin position="125"/>
        <end position="146"/>
    </location>
</feature>
<accession>A0A1I8Q0I8</accession>
<evidence type="ECO:0000313" key="2">
    <source>
        <dbReference type="EnsemblMetazoa" id="SCAU012728-PA"/>
    </source>
</evidence>
<feature type="transmembrane region" description="Helical" evidence="1">
    <location>
        <begin position="51"/>
        <end position="82"/>
    </location>
</feature>
<dbReference type="Pfam" id="PF15860">
    <property type="entry name" value="DUF4728"/>
    <property type="match status" value="1"/>
</dbReference>
<dbReference type="Proteomes" id="UP000095300">
    <property type="component" value="Unassembled WGS sequence"/>
</dbReference>
<sequence length="162" mass="17755">MCSHAGYSLFIAYTTLAIFSILLIAAIGLLADKNLLQEVITELTVEQDADLAVYATSLGIRLAIILLLIVGIVMVIVSYFLIKGIHKHRPMHMIPWLLIMFVHIIGGLVYNLVVLLTSSSPAVDFIIGMTCVAVLTAIFYPIYTLYKAMRKGGNLPPPPQIV</sequence>
<dbReference type="OrthoDB" id="8118226at2759"/>
<reference evidence="2" key="1">
    <citation type="submission" date="2020-05" db="UniProtKB">
        <authorList>
            <consortium name="EnsemblMetazoa"/>
        </authorList>
    </citation>
    <scope>IDENTIFICATION</scope>
    <source>
        <strain evidence="2">USDA</strain>
    </source>
</reference>
<dbReference type="EnsemblMetazoa" id="SCAU012728-RA">
    <property type="protein sequence ID" value="SCAU012728-PA"/>
    <property type="gene ID" value="SCAU012728"/>
</dbReference>
<keyword evidence="1" id="KW-1133">Transmembrane helix</keyword>
<keyword evidence="3" id="KW-1185">Reference proteome</keyword>